<keyword evidence="1" id="KW-0812">Transmembrane</keyword>
<evidence type="ECO:0008006" key="3">
    <source>
        <dbReference type="Google" id="ProtNLM"/>
    </source>
</evidence>
<feature type="transmembrane region" description="Helical" evidence="1">
    <location>
        <begin position="6"/>
        <end position="24"/>
    </location>
</feature>
<dbReference type="EMBL" id="VSSQ01017750">
    <property type="protein sequence ID" value="MPM60341.1"/>
    <property type="molecule type" value="Genomic_DNA"/>
</dbReference>
<protein>
    <recommendedName>
        <fullName evidence="3">Steroid 5-alpha reductase C-terminal domain-containing protein</fullName>
    </recommendedName>
</protein>
<feature type="transmembrane region" description="Helical" evidence="1">
    <location>
        <begin position="207"/>
        <end position="227"/>
    </location>
</feature>
<dbReference type="GO" id="GO:0016020">
    <property type="term" value="C:membrane"/>
    <property type="evidence" value="ECO:0007669"/>
    <property type="project" value="TreeGrafter"/>
</dbReference>
<feature type="transmembrane region" description="Helical" evidence="1">
    <location>
        <begin position="102"/>
        <end position="122"/>
    </location>
</feature>
<evidence type="ECO:0000313" key="2">
    <source>
        <dbReference type="EMBL" id="MPM60341.1"/>
    </source>
</evidence>
<feature type="transmembrane region" description="Helical" evidence="1">
    <location>
        <begin position="29"/>
        <end position="48"/>
    </location>
</feature>
<comment type="caution">
    <text evidence="2">The sequence shown here is derived from an EMBL/GenBank/DDBJ whole genome shotgun (WGS) entry which is preliminary data.</text>
</comment>
<dbReference type="Pfam" id="PF06966">
    <property type="entry name" value="DUF1295"/>
    <property type="match status" value="1"/>
</dbReference>
<accession>A0A645B6U8</accession>
<dbReference type="PANTHER" id="PTHR32251">
    <property type="entry name" value="3-OXO-5-ALPHA-STEROID 4-DEHYDROGENASE"/>
    <property type="match status" value="1"/>
</dbReference>
<organism evidence="2">
    <name type="scientific">bioreactor metagenome</name>
    <dbReference type="NCBI Taxonomy" id="1076179"/>
    <lineage>
        <taxon>unclassified sequences</taxon>
        <taxon>metagenomes</taxon>
        <taxon>ecological metagenomes</taxon>
    </lineage>
</organism>
<feature type="transmembrane region" description="Helical" evidence="1">
    <location>
        <begin position="184"/>
        <end position="201"/>
    </location>
</feature>
<name>A0A645B6U8_9ZZZZ</name>
<reference evidence="2" key="1">
    <citation type="submission" date="2019-08" db="EMBL/GenBank/DDBJ databases">
        <authorList>
            <person name="Kucharzyk K."/>
            <person name="Murdoch R.W."/>
            <person name="Higgins S."/>
            <person name="Loffler F."/>
        </authorList>
    </citation>
    <scope>NUCLEOTIDE SEQUENCE</scope>
</reference>
<dbReference type="InterPro" id="IPR010721">
    <property type="entry name" value="UstE-like"/>
</dbReference>
<feature type="transmembrane region" description="Helical" evidence="1">
    <location>
        <begin position="134"/>
        <end position="152"/>
    </location>
</feature>
<keyword evidence="1" id="KW-1133">Transmembrane helix</keyword>
<dbReference type="Gene3D" id="1.20.120.1630">
    <property type="match status" value="1"/>
</dbReference>
<feature type="transmembrane region" description="Helical" evidence="1">
    <location>
        <begin position="54"/>
        <end position="72"/>
    </location>
</feature>
<keyword evidence="1" id="KW-0472">Membrane</keyword>
<dbReference type="AlphaFoldDB" id="A0A645B6U8"/>
<dbReference type="PROSITE" id="PS50244">
    <property type="entry name" value="S5A_REDUCTASE"/>
    <property type="match status" value="1"/>
</dbReference>
<evidence type="ECO:0000256" key="1">
    <source>
        <dbReference type="SAM" id="Phobius"/>
    </source>
</evidence>
<gene>
    <name evidence="2" type="ORF">SDC9_107192</name>
</gene>
<dbReference type="PANTHER" id="PTHR32251:SF17">
    <property type="entry name" value="STEROID 5-ALPHA REDUCTASE C-TERMINAL DOMAIN-CONTAINING PROTEIN"/>
    <property type="match status" value="1"/>
</dbReference>
<sequence length="254" mass="29475">MTLMIAALVIFIYFTLFFIIGTMIKNNSIVDIGWGIGFVIVAWILLITAERISAVQWVLTVLISLWGGRLFYHILKRNAGKPEDFRYQEFRRNWGKYVIPRAFFQVYMLQGFLMLIIIYPVILVTDAVQPAKLLLLLCGLSIWIIGYLFEVVGDRQLRNFARDPKHKGQLLTTGLWRYTRHPNYFGEAVMWWGIFFIALAVQVPWYAVISPLTITLLLLFVSGVPLLEKSMQKRPGFAEYAQKTSVFIPWFPKK</sequence>
<proteinExistence type="predicted"/>